<evidence type="ECO:0000256" key="4">
    <source>
        <dbReference type="SAM" id="MobiDB-lite"/>
    </source>
</evidence>
<evidence type="ECO:0000256" key="3">
    <source>
        <dbReference type="ARBA" id="ARBA00023163"/>
    </source>
</evidence>
<accession>A0ABW0RR46</accession>
<evidence type="ECO:0000256" key="1">
    <source>
        <dbReference type="ARBA" id="ARBA00023015"/>
    </source>
</evidence>
<dbReference type="InterPro" id="IPR032687">
    <property type="entry name" value="AraC-type_N"/>
</dbReference>
<dbReference type="PROSITE" id="PS01124">
    <property type="entry name" value="HTH_ARAC_FAMILY_2"/>
    <property type="match status" value="1"/>
</dbReference>
<dbReference type="Pfam" id="PF12833">
    <property type="entry name" value="HTH_18"/>
    <property type="match status" value="1"/>
</dbReference>
<keyword evidence="7" id="KW-1185">Reference proteome</keyword>
<evidence type="ECO:0000313" key="6">
    <source>
        <dbReference type="EMBL" id="MFC5546125.1"/>
    </source>
</evidence>
<dbReference type="Pfam" id="PF12625">
    <property type="entry name" value="Arabinose_bd"/>
    <property type="match status" value="1"/>
</dbReference>
<keyword evidence="1" id="KW-0805">Transcription regulation</keyword>
<feature type="domain" description="HTH araC/xylS-type" evidence="5">
    <location>
        <begin position="245"/>
        <end position="343"/>
    </location>
</feature>
<feature type="compositionally biased region" description="Polar residues" evidence="4">
    <location>
        <begin position="348"/>
        <end position="367"/>
    </location>
</feature>
<proteinExistence type="predicted"/>
<organism evidence="6 7">
    <name type="scientific">Marinobacter koreensis</name>
    <dbReference type="NCBI Taxonomy" id="335974"/>
    <lineage>
        <taxon>Bacteria</taxon>
        <taxon>Pseudomonadati</taxon>
        <taxon>Pseudomonadota</taxon>
        <taxon>Gammaproteobacteria</taxon>
        <taxon>Pseudomonadales</taxon>
        <taxon>Marinobacteraceae</taxon>
        <taxon>Marinobacter</taxon>
    </lineage>
</organism>
<comment type="caution">
    <text evidence="6">The sequence shown here is derived from an EMBL/GenBank/DDBJ whole genome shotgun (WGS) entry which is preliminary data.</text>
</comment>
<dbReference type="EMBL" id="JBHSNL010000004">
    <property type="protein sequence ID" value="MFC5546125.1"/>
    <property type="molecule type" value="Genomic_DNA"/>
</dbReference>
<evidence type="ECO:0000256" key="2">
    <source>
        <dbReference type="ARBA" id="ARBA00023125"/>
    </source>
</evidence>
<dbReference type="RefSeq" id="WP_248160483.1">
    <property type="nucleotide sequence ID" value="NZ_JAKZAJ010000006.1"/>
</dbReference>
<dbReference type="PANTHER" id="PTHR47894:SF1">
    <property type="entry name" value="HTH-TYPE TRANSCRIPTIONAL REGULATOR VQSM"/>
    <property type="match status" value="1"/>
</dbReference>
<dbReference type="PANTHER" id="PTHR47894">
    <property type="entry name" value="HTH-TYPE TRANSCRIPTIONAL REGULATOR GADX"/>
    <property type="match status" value="1"/>
</dbReference>
<feature type="region of interest" description="Disordered" evidence="4">
    <location>
        <begin position="344"/>
        <end position="367"/>
    </location>
</feature>
<evidence type="ECO:0000313" key="7">
    <source>
        <dbReference type="Proteomes" id="UP001596055"/>
    </source>
</evidence>
<keyword evidence="3" id="KW-0804">Transcription</keyword>
<sequence>MPRNQDSNKRNALGDISMLYVSVLLRAAAAEGADTPGLATQFGLDETGLASPEARISIPRFMRMGHAAIMDCGNPALGLRMGALSRPVDAGLAGIAAETAPTVSQALATLTRYSLLTSQNSRGRPSIEPERRTVRFYSIRPYNPYNYFVVDSVLAAWTQMARTLTGRYDLLEKVCIEYRSNGLDDLFESWFRCPVEFGADENSLTFKESAWRQPSIQAHPAMHAQLGRLCEQELEKIRRGWQMSDRVRHLMTPMFRGETPSLERVAAHLGMTPWTLQRHLATEGTGFRQLLDKTRQQLAEDYLRETESSLSEIAWLLGFANPPAFHKAYQRWFGISPGERRKELRQKGNANLQSEQTQSSVASSTKS</sequence>
<dbReference type="InterPro" id="IPR009057">
    <property type="entry name" value="Homeodomain-like_sf"/>
</dbReference>
<dbReference type="SUPFAM" id="SSF46689">
    <property type="entry name" value="Homeodomain-like"/>
    <property type="match status" value="1"/>
</dbReference>
<gene>
    <name evidence="6" type="ORF">ACFPQA_13750</name>
</gene>
<name>A0ABW0RR46_9GAMM</name>
<dbReference type="Gene3D" id="1.10.10.60">
    <property type="entry name" value="Homeodomain-like"/>
    <property type="match status" value="1"/>
</dbReference>
<evidence type="ECO:0000259" key="5">
    <source>
        <dbReference type="PROSITE" id="PS01124"/>
    </source>
</evidence>
<protein>
    <submittedName>
        <fullName evidence="6">AraC family transcriptional regulator</fullName>
    </submittedName>
</protein>
<keyword evidence="2" id="KW-0238">DNA-binding</keyword>
<dbReference type="InterPro" id="IPR018060">
    <property type="entry name" value="HTH_AraC"/>
</dbReference>
<dbReference type="Proteomes" id="UP001596055">
    <property type="component" value="Unassembled WGS sequence"/>
</dbReference>
<reference evidence="7" key="1">
    <citation type="journal article" date="2019" name="Int. J. Syst. Evol. Microbiol.">
        <title>The Global Catalogue of Microorganisms (GCM) 10K type strain sequencing project: providing services to taxonomists for standard genome sequencing and annotation.</title>
        <authorList>
            <consortium name="The Broad Institute Genomics Platform"/>
            <consortium name="The Broad Institute Genome Sequencing Center for Infectious Disease"/>
            <person name="Wu L."/>
            <person name="Ma J."/>
        </authorList>
    </citation>
    <scope>NUCLEOTIDE SEQUENCE [LARGE SCALE GENOMIC DNA]</scope>
    <source>
        <strain evidence="7">CGMCC 4.1799</strain>
    </source>
</reference>
<dbReference type="SMART" id="SM00342">
    <property type="entry name" value="HTH_ARAC"/>
    <property type="match status" value="1"/>
</dbReference>